<protein>
    <submittedName>
        <fullName evidence="3">TolA-binding protein</fullName>
    </submittedName>
</protein>
<keyword evidence="2" id="KW-1133">Transmembrane helix</keyword>
<evidence type="ECO:0000313" key="3">
    <source>
        <dbReference type="EMBL" id="NRS93735.1"/>
    </source>
</evidence>
<evidence type="ECO:0000256" key="2">
    <source>
        <dbReference type="SAM" id="Phobius"/>
    </source>
</evidence>
<keyword evidence="2" id="KW-0472">Membrane</keyword>
<proteinExistence type="predicted"/>
<keyword evidence="1" id="KW-0175">Coiled coil</keyword>
<dbReference type="EMBL" id="JABSNO010000027">
    <property type="protein sequence ID" value="NRS93735.1"/>
    <property type="molecule type" value="Genomic_DNA"/>
</dbReference>
<accession>A0A8J8K6G9</accession>
<dbReference type="AlphaFoldDB" id="A0A8J8K6G9"/>
<reference evidence="3" key="1">
    <citation type="submission" date="2020-05" db="EMBL/GenBank/DDBJ databases">
        <title>Genomic Encyclopedia of Type Strains, Phase IV (KMG-V): Genome sequencing to study the core and pangenomes of soil and plant-associated prokaryotes.</title>
        <authorList>
            <person name="Whitman W."/>
        </authorList>
    </citation>
    <scope>NUCLEOTIDE SEQUENCE</scope>
    <source>
        <strain evidence="3">16F</strain>
    </source>
</reference>
<name>A0A8J8K6G9_9FLAO</name>
<sequence length="181" mass="20888">MKTMIRKFQNKFLAVVTLHTLSLTTMMLMLGTLLVGCGDSSKKDATNVKEDTHQLNQDVKQGAKDTNDEIKTAVNSDWEKFKTNSEIAIKDSEKQIQELRIKIDQANKNDKEKLTKQLDKLEEKNKELKEKLALRGKAFKEDMIEFNASAKENEKEFEREFKHDTDELGTAIKDFFKNNVN</sequence>
<feature type="transmembrane region" description="Helical" evidence="2">
    <location>
        <begin position="12"/>
        <end position="35"/>
    </location>
</feature>
<dbReference type="RefSeq" id="WP_173780281.1">
    <property type="nucleotide sequence ID" value="NZ_JABSNO010000027.1"/>
</dbReference>
<feature type="coiled-coil region" evidence="1">
    <location>
        <begin position="82"/>
        <end position="138"/>
    </location>
</feature>
<comment type="caution">
    <text evidence="3">The sequence shown here is derived from an EMBL/GenBank/DDBJ whole genome shotgun (WGS) entry which is preliminary data.</text>
</comment>
<organism evidence="3 4">
    <name type="scientific">Frigoriflavimonas asaccharolytica</name>
    <dbReference type="NCBI Taxonomy" id="2735899"/>
    <lineage>
        <taxon>Bacteria</taxon>
        <taxon>Pseudomonadati</taxon>
        <taxon>Bacteroidota</taxon>
        <taxon>Flavobacteriia</taxon>
        <taxon>Flavobacteriales</taxon>
        <taxon>Weeksellaceae</taxon>
        <taxon>Frigoriflavimonas</taxon>
    </lineage>
</organism>
<gene>
    <name evidence="3" type="ORF">HNQ03_002826</name>
</gene>
<evidence type="ECO:0000256" key="1">
    <source>
        <dbReference type="SAM" id="Coils"/>
    </source>
</evidence>
<keyword evidence="4" id="KW-1185">Reference proteome</keyword>
<evidence type="ECO:0000313" key="4">
    <source>
        <dbReference type="Proteomes" id="UP000610746"/>
    </source>
</evidence>
<dbReference type="Proteomes" id="UP000610746">
    <property type="component" value="Unassembled WGS sequence"/>
</dbReference>
<keyword evidence="2" id="KW-0812">Transmembrane</keyword>